<dbReference type="EMBL" id="LT615244">
    <property type="protein sequence ID" value="SCO66123.1"/>
    <property type="molecule type" value="Genomic_DNA"/>
</dbReference>
<evidence type="ECO:0000256" key="9">
    <source>
        <dbReference type="SAM" id="SignalP"/>
    </source>
</evidence>
<evidence type="ECO:0000256" key="7">
    <source>
        <dbReference type="ARBA" id="ARBA00023157"/>
    </source>
</evidence>
<feature type="signal peptide" evidence="9">
    <location>
        <begin position="1"/>
        <end position="18"/>
    </location>
</feature>
<keyword evidence="2 10" id="KW-0808">Transferase</keyword>
<keyword evidence="10" id="KW-0489">Methyltransferase</keyword>
<feature type="region of interest" description="Disordered" evidence="8">
    <location>
        <begin position="619"/>
        <end position="653"/>
    </location>
</feature>
<dbReference type="Proteomes" id="UP000196402">
    <property type="component" value="Chromosome 6"/>
</dbReference>
<dbReference type="eggNOG" id="KOG2805">
    <property type="taxonomic scope" value="Eukaryota"/>
</dbReference>
<evidence type="ECO:0000256" key="5">
    <source>
        <dbReference type="ARBA" id="ARBA00022840"/>
    </source>
</evidence>
<gene>
    <name evidence="10" type="ORF">PVT01_060009900</name>
</gene>
<proteinExistence type="predicted"/>
<keyword evidence="6" id="KW-0694">RNA-binding</keyword>
<evidence type="ECO:0000256" key="1">
    <source>
        <dbReference type="ARBA" id="ARBA00022555"/>
    </source>
</evidence>
<dbReference type="PANTHER" id="PTHR43052:SF1">
    <property type="entry name" value="TRNA-5-TAURINOMETHYLURIDINE 2-SULFURTRANSFERASE"/>
    <property type="match status" value="1"/>
</dbReference>
<feature type="region of interest" description="Disordered" evidence="8">
    <location>
        <begin position="64"/>
        <end position="96"/>
    </location>
</feature>
<keyword evidence="4" id="KW-0547">Nucleotide-binding</keyword>
<reference evidence="10 11" key="1">
    <citation type="submission" date="2016-07" db="EMBL/GenBank/DDBJ databases">
        <authorList>
            <consortium name="Pathogen Informatics"/>
        </authorList>
    </citation>
    <scope>NUCLEOTIDE SEQUENCE [LARGE SCALE GENOMIC DNA]</scope>
</reference>
<sequence>MTLRLLLLSILSTPLLRSERVERGVGGRSLPVAVVPSMNGKGAPRGRTPKWSTPKCYIMKGALRRRLSRGETSPSTSKLNERAVTPLSSEQCRGDETKRNERYEARIRNVCEELRRMTDREDKMKHLMEHLVKENTNGWAVSFGEPVVRKSFTLRGKSKRGSAGRNCFVNEVRAGVSYRYVERCNSNLFLGVDVVEAGKEAICNASGDASCPPTEQAAPPSGHSLDGPHWRSILGGKKFWITVDGFSDNIVLRCFLRVLLEGLKDLDLERFLSMGFEGVVSELSSLYTIHVNGERIVGHVLRRVERSLGRLRGGAANGGVANGGAANGGAANGGVANGGAANGGAANGGLANHVMSNHLIGRRPPRRNMRIQQYPRVAHMLSGGVDSLMALRLLERKKFYVHNFYLHFAHQDCSKSDLQYVKQICSKRKNLFIVNVNEEYTEQVLIPMLRSYSEGQIPNADILCNEKVKYHLLMRTMRKLCRERGGGWNYSYVSTGHYAMISTNDEANANRLFNGNFPYVGDELDGEIPRRGPRKRYKLIVGRDERKDQTFFLSSFSEKQLSKFLFPLCLRRKSDVKRIMERRAAGQYNRRETRGLCLYGRVDMHSLLGLYLGGAAVEPAGGQPEGGRDSVERGKDSVERESDPIEGGSDPTEAALPIKAATPANPAYPAYPNSAARRLQWAKDQLHSPEFRAFREKHLPSFNLRFKNYIISVEDGTVMDTNEGVHLYAIGQKKYITNHLHQLYNSKGKGRGRGGACEKNVTSSCQWTVVYKKMLRRASGNVKENFIYVSRDYESGLFRQLRGRCRLGAFRWVASAPPSHLGEAEAEKRQTVPLAVQPAMPLTMPLTVPPIGRPICIKVRNSEEIKEAQIALDDAGQTAYLTLRQKDIGLSPGQIVTFYLPFIVKRSGRAKYLYSLRRRKGEEAPPFFHCLGSARITNQYLNRGLYRRLMEIHRRNSLPLWGRDARVD</sequence>
<evidence type="ECO:0000256" key="2">
    <source>
        <dbReference type="ARBA" id="ARBA00022679"/>
    </source>
</evidence>
<dbReference type="VEuPathDB" id="PlasmoDB:PVW1_060011300"/>
<dbReference type="GO" id="GO:0000049">
    <property type="term" value="F:tRNA binding"/>
    <property type="evidence" value="ECO:0007669"/>
    <property type="project" value="UniProtKB-KW"/>
</dbReference>
<evidence type="ECO:0000313" key="11">
    <source>
        <dbReference type="Proteomes" id="UP000196402"/>
    </source>
</evidence>
<dbReference type="GO" id="GO:0004808">
    <property type="term" value="F:tRNA (5-methylaminomethyl-2-thiouridylate)(34)-methyltransferase activity"/>
    <property type="evidence" value="ECO:0007669"/>
    <property type="project" value="UniProtKB-EC"/>
</dbReference>
<dbReference type="AlphaFoldDB" id="A0A1G4GU76"/>
<keyword evidence="3" id="KW-0819">tRNA processing</keyword>
<evidence type="ECO:0000256" key="3">
    <source>
        <dbReference type="ARBA" id="ARBA00022694"/>
    </source>
</evidence>
<dbReference type="Pfam" id="PF03054">
    <property type="entry name" value="tRNA_Me_trans"/>
    <property type="match status" value="1"/>
</dbReference>
<accession>A0A1G4GU76</accession>
<dbReference type="InterPro" id="IPR014729">
    <property type="entry name" value="Rossmann-like_a/b/a_fold"/>
</dbReference>
<dbReference type="VEuPathDB" id="PlasmoDB:PVP01_0605000"/>
<keyword evidence="5" id="KW-0067">ATP-binding</keyword>
<dbReference type="InterPro" id="IPR051305">
    <property type="entry name" value="tRNA_2-thiouridylase_MnmA"/>
</dbReference>
<dbReference type="PANTHER" id="PTHR43052">
    <property type="match status" value="1"/>
</dbReference>
<protein>
    <submittedName>
        <fullName evidence="10">tRNA methyltransferase, putative</fullName>
        <ecNumber evidence="10">2.1.1.61</ecNumber>
    </submittedName>
</protein>
<keyword evidence="1" id="KW-0820">tRNA-binding</keyword>
<name>A0A1G4GU76_PLAVI</name>
<dbReference type="GO" id="GO:0005524">
    <property type="term" value="F:ATP binding"/>
    <property type="evidence" value="ECO:0007669"/>
    <property type="project" value="UniProtKB-KW"/>
</dbReference>
<evidence type="ECO:0000256" key="4">
    <source>
        <dbReference type="ARBA" id="ARBA00022741"/>
    </source>
</evidence>
<dbReference type="GO" id="GO:0032259">
    <property type="term" value="P:methylation"/>
    <property type="evidence" value="ECO:0007669"/>
    <property type="project" value="UniProtKB-KW"/>
</dbReference>
<keyword evidence="9" id="KW-0732">Signal</keyword>
<keyword evidence="7" id="KW-1015">Disulfide bond</keyword>
<dbReference type="SUPFAM" id="SSF52402">
    <property type="entry name" value="Adenine nucleotide alpha hydrolases-like"/>
    <property type="match status" value="1"/>
</dbReference>
<evidence type="ECO:0000313" key="10">
    <source>
        <dbReference type="EMBL" id="SCO66123.1"/>
    </source>
</evidence>
<dbReference type="VEuPathDB" id="PlasmoDB:PVPAM_060015800"/>
<dbReference type="EC" id="2.1.1.61" evidence="10"/>
<organism evidence="10 11">
    <name type="scientific">Plasmodium vivax</name>
    <name type="common">malaria parasite P. vivax</name>
    <dbReference type="NCBI Taxonomy" id="5855"/>
    <lineage>
        <taxon>Eukaryota</taxon>
        <taxon>Sar</taxon>
        <taxon>Alveolata</taxon>
        <taxon>Apicomplexa</taxon>
        <taxon>Aconoidasida</taxon>
        <taxon>Haemosporida</taxon>
        <taxon>Plasmodiidae</taxon>
        <taxon>Plasmodium</taxon>
        <taxon>Plasmodium (Plasmodium)</taxon>
    </lineage>
</organism>
<feature type="compositionally biased region" description="Basic and acidic residues" evidence="8">
    <location>
        <begin position="626"/>
        <end position="643"/>
    </location>
</feature>
<dbReference type="GO" id="GO:0008033">
    <property type="term" value="P:tRNA processing"/>
    <property type="evidence" value="ECO:0007669"/>
    <property type="project" value="UniProtKB-KW"/>
</dbReference>
<feature type="chain" id="PRO_5009234074" evidence="9">
    <location>
        <begin position="19"/>
        <end position="968"/>
    </location>
</feature>
<dbReference type="Gene3D" id="3.40.50.620">
    <property type="entry name" value="HUPs"/>
    <property type="match status" value="1"/>
</dbReference>
<dbReference type="VEuPathDB" id="PlasmoDB:PVX_001855"/>
<evidence type="ECO:0000256" key="6">
    <source>
        <dbReference type="ARBA" id="ARBA00022884"/>
    </source>
</evidence>
<evidence type="ECO:0000256" key="8">
    <source>
        <dbReference type="SAM" id="MobiDB-lite"/>
    </source>
</evidence>